<dbReference type="EMBL" id="NBIM01000001">
    <property type="protein sequence ID" value="OXY83016.1"/>
    <property type="molecule type" value="Genomic_DNA"/>
</dbReference>
<dbReference type="OrthoDB" id="7510573at2"/>
<evidence type="ECO:0000256" key="1">
    <source>
        <dbReference type="SAM" id="SignalP"/>
    </source>
</evidence>
<evidence type="ECO:0000313" key="4">
    <source>
        <dbReference type="Proteomes" id="UP000242757"/>
    </source>
</evidence>
<dbReference type="Proteomes" id="UP000242757">
    <property type="component" value="Unassembled WGS sequence"/>
</dbReference>
<dbReference type="InterPro" id="IPR051675">
    <property type="entry name" value="Endo/Exo/Phosphatase_dom_1"/>
</dbReference>
<feature type="chain" id="PRO_5012285645" evidence="1">
    <location>
        <begin position="23"/>
        <end position="95"/>
    </location>
</feature>
<dbReference type="SMART" id="SM00278">
    <property type="entry name" value="HhH1"/>
    <property type="match status" value="2"/>
</dbReference>
<dbReference type="GO" id="GO:0003677">
    <property type="term" value="F:DNA binding"/>
    <property type="evidence" value="ECO:0007669"/>
    <property type="project" value="InterPro"/>
</dbReference>
<dbReference type="AlphaFoldDB" id="A0A233RI01"/>
<dbReference type="PANTHER" id="PTHR21180">
    <property type="entry name" value="ENDONUCLEASE/EXONUCLEASE/PHOSPHATASE FAMILY DOMAIN-CONTAINING PROTEIN 1"/>
    <property type="match status" value="1"/>
</dbReference>
<keyword evidence="4" id="KW-1185">Reference proteome</keyword>
<dbReference type="NCBIfam" id="TIGR00426">
    <property type="entry name" value="competence protein ComEA helix-hairpin-helix repeat region"/>
    <property type="match status" value="1"/>
</dbReference>
<dbReference type="SUPFAM" id="SSF47781">
    <property type="entry name" value="RuvA domain 2-like"/>
    <property type="match status" value="1"/>
</dbReference>
<sequence>MHKLLTSALLGVLLTAGVPALANETQADNPVVTSININTASRDQLAQLSGVGQAKADAIVAYREANGPFESVDDLMQVRGIGEATVEKNRHLLSN</sequence>
<dbReference type="InterPro" id="IPR003583">
    <property type="entry name" value="Hlx-hairpin-Hlx_DNA-bd_motif"/>
</dbReference>
<evidence type="ECO:0000259" key="2">
    <source>
        <dbReference type="SMART" id="SM00278"/>
    </source>
</evidence>
<dbReference type="GO" id="GO:0015628">
    <property type="term" value="P:protein secretion by the type II secretion system"/>
    <property type="evidence" value="ECO:0007669"/>
    <property type="project" value="TreeGrafter"/>
</dbReference>
<protein>
    <submittedName>
        <fullName evidence="3">Competence protein ComEA</fullName>
    </submittedName>
</protein>
<dbReference type="Pfam" id="PF12836">
    <property type="entry name" value="HHH_3"/>
    <property type="match status" value="1"/>
</dbReference>
<feature type="domain" description="Helix-hairpin-helix DNA-binding motif class 1" evidence="2">
    <location>
        <begin position="43"/>
        <end position="62"/>
    </location>
</feature>
<comment type="caution">
    <text evidence="3">The sequence shown here is derived from an EMBL/GenBank/DDBJ whole genome shotgun (WGS) entry which is preliminary data.</text>
</comment>
<dbReference type="GO" id="GO:0006281">
    <property type="term" value="P:DNA repair"/>
    <property type="evidence" value="ECO:0007669"/>
    <property type="project" value="InterPro"/>
</dbReference>
<evidence type="ECO:0000313" key="3">
    <source>
        <dbReference type="EMBL" id="OXY83016.1"/>
    </source>
</evidence>
<keyword evidence="1" id="KW-0732">Signal</keyword>
<feature type="signal peptide" evidence="1">
    <location>
        <begin position="1"/>
        <end position="22"/>
    </location>
</feature>
<dbReference type="Gene3D" id="1.10.150.280">
    <property type="entry name" value="AF1531-like domain"/>
    <property type="match status" value="1"/>
</dbReference>
<accession>A0A233RI01</accession>
<dbReference type="GO" id="GO:0015627">
    <property type="term" value="C:type II protein secretion system complex"/>
    <property type="evidence" value="ECO:0007669"/>
    <property type="project" value="TreeGrafter"/>
</dbReference>
<dbReference type="InterPro" id="IPR004509">
    <property type="entry name" value="Competence_ComEA_HhH"/>
</dbReference>
<dbReference type="PANTHER" id="PTHR21180:SF32">
    <property type="entry name" value="ENDONUCLEASE_EXONUCLEASE_PHOSPHATASE FAMILY DOMAIN-CONTAINING PROTEIN 1"/>
    <property type="match status" value="1"/>
</dbReference>
<name>A0A233RI01_9GAMM</name>
<dbReference type="RefSeq" id="WP_094199794.1">
    <property type="nucleotide sequence ID" value="NZ_NBIM01000001.1"/>
</dbReference>
<reference evidence="3 4" key="1">
    <citation type="submission" date="2017-08" db="EMBL/GenBank/DDBJ databases">
        <title>A Genome Sequence of Oceanimonas doudoroffii ATCC 27123T.</title>
        <authorList>
            <person name="Brennan M.A."/>
            <person name="Maclea K.S."/>
            <person name="Mcclelland W.D."/>
            <person name="Trachtenberg A.M."/>
        </authorList>
    </citation>
    <scope>NUCLEOTIDE SEQUENCE [LARGE SCALE GENOMIC DNA]</scope>
    <source>
        <strain evidence="3 4">ATCC 27123</strain>
    </source>
</reference>
<gene>
    <name evidence="3" type="ORF">B6S08_05815</name>
</gene>
<organism evidence="3 4">
    <name type="scientific">Oceanimonas doudoroffii</name>
    <dbReference type="NCBI Taxonomy" id="84158"/>
    <lineage>
        <taxon>Bacteria</taxon>
        <taxon>Pseudomonadati</taxon>
        <taxon>Pseudomonadota</taxon>
        <taxon>Gammaproteobacteria</taxon>
        <taxon>Aeromonadales</taxon>
        <taxon>Aeromonadaceae</taxon>
        <taxon>Oceanimonas</taxon>
    </lineage>
</organism>
<feature type="domain" description="Helix-hairpin-helix DNA-binding motif class 1" evidence="2">
    <location>
        <begin position="73"/>
        <end position="92"/>
    </location>
</feature>
<proteinExistence type="predicted"/>
<dbReference type="InterPro" id="IPR010994">
    <property type="entry name" value="RuvA_2-like"/>
</dbReference>